<reference evidence="4 5" key="1">
    <citation type="submission" date="2022-10" db="EMBL/GenBank/DDBJ databases">
        <title>Identification of biosynthetic pathway for the production of the potent trypsin inhibitor radiosumin.</title>
        <authorList>
            <person name="Fewer D.P."/>
            <person name="Delbaje E."/>
            <person name="Ouyang X."/>
            <person name="Agostino P.D."/>
            <person name="Wahlsten M."/>
            <person name="Jokela J."/>
            <person name="Permi P."/>
            <person name="Haapaniemi E."/>
            <person name="Koistinen H."/>
        </authorList>
    </citation>
    <scope>NUCLEOTIDE SEQUENCE [LARGE SCALE GENOMIC DNA]</scope>
    <source>
        <strain evidence="4 5">NIES-515</strain>
    </source>
</reference>
<dbReference type="PROSITE" id="PS50005">
    <property type="entry name" value="TPR"/>
    <property type="match status" value="2"/>
</dbReference>
<protein>
    <submittedName>
        <fullName evidence="4">Tetratricopeptide repeat protein</fullName>
    </submittedName>
</protein>
<evidence type="ECO:0000313" key="4">
    <source>
        <dbReference type="EMBL" id="MCV3216749.1"/>
    </source>
</evidence>
<dbReference type="InterPro" id="IPR051685">
    <property type="entry name" value="Ycf3/AcsC/BcsC/TPR_MFPF"/>
</dbReference>
<sequence>MSGNLATQLVQFSQSSGVDLNVHLVLDEKPTRQEQKLKTLSKYVQKYPQGWKKRLELADLLYSMGIWQQAIAEYRQVISRSPQLMNVRLQLAKILQMMKREAEAIELYQSALRLCCNQGTQHHISGLIALCKGDSQKAIVAFDFAADLEPDKIVHWLALGQVQMERENPIGALQVFSRVLSLNPDDIVALIHSYDMLMAVGDFQEARQKLNRAIALAPDDFRVLQRQLDQRCSMGLVSNEEGKQTKKLIGSMLRQAPHGAEAYKSLAYYHIYRGDWAQGAEVLAEFTEQHPNNPSGWYYYGQYLFHTGECHQAAQMMLKAYRLYPDDCEIYRGLCRILPVEALPLSSQGGNVNLALIIEEMLKRFPQRWSVWATAGRVLVESLKEIERGCSVSLQGTQLQPQLPDAWFRHGRVLALALKHQQAVEALQQGWQLLPKGGGYLQSLPAAVWLGESYQVLLDDVASRKWWEEACLQAKKLMTFNPATADYWQGRALEGLGDTFGAMKAYRNALNLQLFYPPRREVEAAVKRLQAMVRKDNRA</sequence>
<evidence type="ECO:0000256" key="3">
    <source>
        <dbReference type="PROSITE-ProRule" id="PRU00339"/>
    </source>
</evidence>
<keyword evidence="2 3" id="KW-0802">TPR repeat</keyword>
<name>A0ABT3B5T7_9CYAN</name>
<dbReference type="EMBL" id="JAOWRF010000356">
    <property type="protein sequence ID" value="MCV3216749.1"/>
    <property type="molecule type" value="Genomic_DNA"/>
</dbReference>
<keyword evidence="1" id="KW-0677">Repeat</keyword>
<organism evidence="4 5">
    <name type="scientific">Plectonema radiosum NIES-515</name>
    <dbReference type="NCBI Taxonomy" id="2986073"/>
    <lineage>
        <taxon>Bacteria</taxon>
        <taxon>Bacillati</taxon>
        <taxon>Cyanobacteriota</taxon>
        <taxon>Cyanophyceae</taxon>
        <taxon>Oscillatoriophycideae</taxon>
        <taxon>Oscillatoriales</taxon>
        <taxon>Microcoleaceae</taxon>
        <taxon>Plectonema</taxon>
    </lineage>
</organism>
<dbReference type="SUPFAM" id="SSF48452">
    <property type="entry name" value="TPR-like"/>
    <property type="match status" value="2"/>
</dbReference>
<dbReference type="RefSeq" id="WP_263748409.1">
    <property type="nucleotide sequence ID" value="NZ_JAOWRF010000356.1"/>
</dbReference>
<dbReference type="Gene3D" id="1.25.40.10">
    <property type="entry name" value="Tetratricopeptide repeat domain"/>
    <property type="match status" value="3"/>
</dbReference>
<evidence type="ECO:0000256" key="1">
    <source>
        <dbReference type="ARBA" id="ARBA00022737"/>
    </source>
</evidence>
<dbReference type="Pfam" id="PF13432">
    <property type="entry name" value="TPR_16"/>
    <property type="match status" value="2"/>
</dbReference>
<dbReference type="Proteomes" id="UP001526143">
    <property type="component" value="Unassembled WGS sequence"/>
</dbReference>
<dbReference type="InterPro" id="IPR011990">
    <property type="entry name" value="TPR-like_helical_dom_sf"/>
</dbReference>
<accession>A0ABT3B5T7</accession>
<dbReference type="InterPro" id="IPR019734">
    <property type="entry name" value="TPR_rpt"/>
</dbReference>
<evidence type="ECO:0000313" key="5">
    <source>
        <dbReference type="Proteomes" id="UP001526143"/>
    </source>
</evidence>
<evidence type="ECO:0000256" key="2">
    <source>
        <dbReference type="ARBA" id="ARBA00022803"/>
    </source>
</evidence>
<keyword evidence="5" id="KW-1185">Reference proteome</keyword>
<comment type="caution">
    <text evidence="4">The sequence shown here is derived from an EMBL/GenBank/DDBJ whole genome shotgun (WGS) entry which is preliminary data.</text>
</comment>
<dbReference type="PANTHER" id="PTHR44943:SF8">
    <property type="entry name" value="TPR REPEAT-CONTAINING PROTEIN MJ0263"/>
    <property type="match status" value="1"/>
</dbReference>
<feature type="repeat" description="TPR" evidence="3">
    <location>
        <begin position="294"/>
        <end position="327"/>
    </location>
</feature>
<dbReference type="PANTHER" id="PTHR44943">
    <property type="entry name" value="CELLULOSE SYNTHASE OPERON PROTEIN C"/>
    <property type="match status" value="1"/>
</dbReference>
<feature type="repeat" description="TPR" evidence="3">
    <location>
        <begin position="153"/>
        <end position="186"/>
    </location>
</feature>
<dbReference type="SMART" id="SM00028">
    <property type="entry name" value="TPR"/>
    <property type="match status" value="8"/>
</dbReference>
<gene>
    <name evidence="4" type="ORF">OGM63_25140</name>
</gene>
<proteinExistence type="predicted"/>